<dbReference type="Pfam" id="PF00072">
    <property type="entry name" value="Response_reg"/>
    <property type="match status" value="2"/>
</dbReference>
<dbReference type="PANTHER" id="PTHR33121">
    <property type="entry name" value="CYCLIC DI-GMP PHOSPHODIESTERASE PDEF"/>
    <property type="match status" value="1"/>
</dbReference>
<dbReference type="PANTHER" id="PTHR33121:SF70">
    <property type="entry name" value="SIGNALING PROTEIN YKOW"/>
    <property type="match status" value="1"/>
</dbReference>
<feature type="domain" description="EAL" evidence="3">
    <location>
        <begin position="299"/>
        <end position="553"/>
    </location>
</feature>
<evidence type="ECO:0000313" key="5">
    <source>
        <dbReference type="EMBL" id="RGR75594.1"/>
    </source>
</evidence>
<dbReference type="Gene3D" id="3.20.20.450">
    <property type="entry name" value="EAL domain"/>
    <property type="match status" value="1"/>
</dbReference>
<dbReference type="AlphaFoldDB" id="A0A412G4G8"/>
<comment type="caution">
    <text evidence="1">Lacks conserved residue(s) required for the propagation of feature annotation.</text>
</comment>
<dbReference type="GO" id="GO:0000160">
    <property type="term" value="P:phosphorelay signal transduction system"/>
    <property type="evidence" value="ECO:0007669"/>
    <property type="project" value="InterPro"/>
</dbReference>
<accession>A0A412G4G8</accession>
<keyword evidence="6" id="KW-1185">Reference proteome</keyword>
<dbReference type="Gene3D" id="3.30.70.270">
    <property type="match status" value="2"/>
</dbReference>
<dbReference type="InterPro" id="IPR001789">
    <property type="entry name" value="Sig_transdc_resp-reg_receiver"/>
</dbReference>
<evidence type="ECO:0000259" key="4">
    <source>
        <dbReference type="PROSITE" id="PS50887"/>
    </source>
</evidence>
<dbReference type="PROSITE" id="PS50110">
    <property type="entry name" value="RESPONSE_REGULATORY"/>
    <property type="match status" value="2"/>
</dbReference>
<dbReference type="InterPro" id="IPR043128">
    <property type="entry name" value="Rev_trsase/Diguanyl_cyclase"/>
</dbReference>
<gene>
    <name evidence="5" type="ORF">DWY25_04995</name>
</gene>
<evidence type="ECO:0000313" key="6">
    <source>
        <dbReference type="Proteomes" id="UP000284178"/>
    </source>
</evidence>
<dbReference type="NCBIfam" id="TIGR00254">
    <property type="entry name" value="GGDEF"/>
    <property type="match status" value="2"/>
</dbReference>
<organism evidence="5 6">
    <name type="scientific">Holdemania filiformis</name>
    <dbReference type="NCBI Taxonomy" id="61171"/>
    <lineage>
        <taxon>Bacteria</taxon>
        <taxon>Bacillati</taxon>
        <taxon>Bacillota</taxon>
        <taxon>Erysipelotrichia</taxon>
        <taxon>Erysipelotrichales</taxon>
        <taxon>Erysipelotrichaceae</taxon>
        <taxon>Holdemania</taxon>
    </lineage>
</organism>
<dbReference type="Pfam" id="PF00563">
    <property type="entry name" value="EAL"/>
    <property type="match status" value="1"/>
</dbReference>
<sequence>MTSQKIILIVEDNEINRAMLRGILESEYKVLEAPNGLEALKVLNDQKDNVSLILLDIVMPVMDGYTFLSILKNDPSISSIPVIVATQNDNESDEVAALSHGATDFVAKPYRPQIILHRVASIISLRENAAMINQFRYDRLTSLYSKEFFYRRVREELQAHPDREYDMLCSNIENFKLINDILGVPAGDQLLISVAEMIQEKIGERGICGRLSADQFACLIHRPQAYPQEYFIHANSEINTLANMQNVVVKWGVYVIRDKQVSVEQMCDRALLAVRRIKGQYNNYVAAYDDTLRNKLLREQAITDSMEAALKQRQFVIYLQPKFQIKDDQLAGAEALVRWNHPQWGFQSPAEFIPLFERNGFITKLDQYVWEQSCAELHRWDQAGYPQISVSVNVSRADIYNSDLIDFLTRILKKYELQPSRLHLEITESAYTENPGQIIATVEQLRTLGFVIEMDDFGSGYSSLNMLNQLPLDILKLDMKFIQNETAKPTNQGILRFIMSLARWMNLSVVAEGVETREQLERLRETGCDYVQGYYFARPMPCEEFEKLLQKQYEQASKKSLENSLPLPDQQKPMLLLADGDVRYCEEMRGVLSQQYLVQCVSDGQSVLQYLDMYANQIRLIILSLDLKDPEGIDVLKTLQHRIEVRDIPIIATGYWDDQWEEAALDIGADDFAGKPHTPMSLWKRVQRTQSLSVLRQQEQILREEAYRDYLTGLLNRRGLSAVCQALRQDDAPLALFRFDLDNLKKVNDQLGRDQGDQRIRQFSHLLRSHFRQSDILARLDQDEFIVVMKKTARKEAVVRKGEALGQAFVEAGWNQDVPLTVSAGIAMWDLSETLDEVLARADSALKCAKVGCQSRCRLWEEANVWGIRSEIVKK</sequence>
<dbReference type="EMBL" id="QRUP01000004">
    <property type="protein sequence ID" value="RGR75594.1"/>
    <property type="molecule type" value="Genomic_DNA"/>
</dbReference>
<dbReference type="SMART" id="SM00448">
    <property type="entry name" value="REC"/>
    <property type="match status" value="2"/>
</dbReference>
<dbReference type="InterPro" id="IPR001633">
    <property type="entry name" value="EAL_dom"/>
</dbReference>
<name>A0A412G4G8_9FIRM</name>
<dbReference type="InterPro" id="IPR035919">
    <property type="entry name" value="EAL_sf"/>
</dbReference>
<dbReference type="InterPro" id="IPR029787">
    <property type="entry name" value="Nucleotide_cyclase"/>
</dbReference>
<feature type="domain" description="Response regulatory" evidence="2">
    <location>
        <begin position="574"/>
        <end position="690"/>
    </location>
</feature>
<dbReference type="SMART" id="SM00267">
    <property type="entry name" value="GGDEF"/>
    <property type="match status" value="2"/>
</dbReference>
<dbReference type="InterPro" id="IPR011006">
    <property type="entry name" value="CheY-like_superfamily"/>
</dbReference>
<reference evidence="5 6" key="1">
    <citation type="submission" date="2018-08" db="EMBL/GenBank/DDBJ databases">
        <title>A genome reference for cultivated species of the human gut microbiota.</title>
        <authorList>
            <person name="Zou Y."/>
            <person name="Xue W."/>
            <person name="Luo G."/>
        </authorList>
    </citation>
    <scope>NUCLEOTIDE SEQUENCE [LARGE SCALE GENOMIC DNA]</scope>
    <source>
        <strain evidence="5 6">AF24-29</strain>
    </source>
</reference>
<comment type="caution">
    <text evidence="5">The sequence shown here is derived from an EMBL/GenBank/DDBJ whole genome shotgun (WGS) entry which is preliminary data.</text>
</comment>
<dbReference type="Proteomes" id="UP000284178">
    <property type="component" value="Unassembled WGS sequence"/>
</dbReference>
<keyword evidence="1" id="KW-0597">Phosphoprotein</keyword>
<dbReference type="RefSeq" id="WP_117894321.1">
    <property type="nucleotide sequence ID" value="NZ_CABJCV010000004.1"/>
</dbReference>
<protein>
    <submittedName>
        <fullName evidence="5">EAL domain-containing protein</fullName>
    </submittedName>
</protein>
<dbReference type="SUPFAM" id="SSF52172">
    <property type="entry name" value="CheY-like"/>
    <property type="match status" value="2"/>
</dbReference>
<evidence type="ECO:0000259" key="3">
    <source>
        <dbReference type="PROSITE" id="PS50883"/>
    </source>
</evidence>
<dbReference type="Pfam" id="PF00990">
    <property type="entry name" value="GGDEF"/>
    <property type="match status" value="2"/>
</dbReference>
<dbReference type="InterPro" id="IPR050706">
    <property type="entry name" value="Cyclic-di-GMP_PDE-like"/>
</dbReference>
<proteinExistence type="predicted"/>
<dbReference type="GeneID" id="83014760"/>
<feature type="modified residue" description="4-aspartylphosphate" evidence="1">
    <location>
        <position position="56"/>
    </location>
</feature>
<dbReference type="CDD" id="cd00156">
    <property type="entry name" value="REC"/>
    <property type="match status" value="1"/>
</dbReference>
<dbReference type="SUPFAM" id="SSF55073">
    <property type="entry name" value="Nucleotide cyclase"/>
    <property type="match status" value="2"/>
</dbReference>
<evidence type="ECO:0000259" key="2">
    <source>
        <dbReference type="PROSITE" id="PS50110"/>
    </source>
</evidence>
<dbReference type="CDD" id="cd01949">
    <property type="entry name" value="GGDEF"/>
    <property type="match status" value="1"/>
</dbReference>
<dbReference type="SMART" id="SM00052">
    <property type="entry name" value="EAL"/>
    <property type="match status" value="1"/>
</dbReference>
<feature type="domain" description="GGDEF" evidence="4">
    <location>
        <begin position="732"/>
        <end position="862"/>
    </location>
</feature>
<dbReference type="InterPro" id="IPR000160">
    <property type="entry name" value="GGDEF_dom"/>
</dbReference>
<dbReference type="SUPFAM" id="SSF141868">
    <property type="entry name" value="EAL domain-like"/>
    <property type="match status" value="1"/>
</dbReference>
<dbReference type="PROSITE" id="PS50887">
    <property type="entry name" value="GGDEF"/>
    <property type="match status" value="2"/>
</dbReference>
<dbReference type="Gene3D" id="3.40.50.2300">
    <property type="match status" value="2"/>
</dbReference>
<dbReference type="CDD" id="cd01948">
    <property type="entry name" value="EAL"/>
    <property type="match status" value="1"/>
</dbReference>
<feature type="domain" description="Response regulatory" evidence="2">
    <location>
        <begin position="6"/>
        <end position="123"/>
    </location>
</feature>
<dbReference type="GO" id="GO:0071111">
    <property type="term" value="F:cyclic-guanylate-specific phosphodiesterase activity"/>
    <property type="evidence" value="ECO:0007669"/>
    <property type="project" value="InterPro"/>
</dbReference>
<dbReference type="PROSITE" id="PS50883">
    <property type="entry name" value="EAL"/>
    <property type="match status" value="1"/>
</dbReference>
<evidence type="ECO:0000256" key="1">
    <source>
        <dbReference type="PROSITE-ProRule" id="PRU00169"/>
    </source>
</evidence>
<feature type="domain" description="GGDEF" evidence="4">
    <location>
        <begin position="163"/>
        <end position="290"/>
    </location>
</feature>